<evidence type="ECO:0000313" key="2">
    <source>
        <dbReference type="Proteomes" id="UP000033935"/>
    </source>
</evidence>
<comment type="caution">
    <text evidence="1">The sequence shown here is derived from an EMBL/GenBank/DDBJ whole genome shotgun (WGS) entry which is preliminary data.</text>
</comment>
<dbReference type="Proteomes" id="UP000033935">
    <property type="component" value="Unassembled WGS sequence"/>
</dbReference>
<reference evidence="1 2" key="1">
    <citation type="journal article" date="2015" name="Nature">
        <title>rRNA introns, odd ribosomes, and small enigmatic genomes across a large radiation of phyla.</title>
        <authorList>
            <person name="Brown C.T."/>
            <person name="Hug L.A."/>
            <person name="Thomas B.C."/>
            <person name="Sharon I."/>
            <person name="Castelle C.J."/>
            <person name="Singh A."/>
            <person name="Wilkins M.J."/>
            <person name="Williams K.H."/>
            <person name="Banfield J.F."/>
        </authorList>
    </citation>
    <scope>NUCLEOTIDE SEQUENCE [LARGE SCALE GENOMIC DNA]</scope>
</reference>
<dbReference type="AlphaFoldDB" id="A0A0G0MQY5"/>
<gene>
    <name evidence="1" type="ORF">UT30_C0047G0006</name>
</gene>
<name>A0A0G0MQY5_9BACT</name>
<evidence type="ECO:0000313" key="1">
    <source>
        <dbReference type="EMBL" id="KKR02846.1"/>
    </source>
</evidence>
<accession>A0A0G0MQY5</accession>
<dbReference type="EMBL" id="LBWG01000047">
    <property type="protein sequence ID" value="KKR02846.1"/>
    <property type="molecule type" value="Genomic_DNA"/>
</dbReference>
<organism evidence="1 2">
    <name type="scientific">Candidatus Uhrbacteria bacterium GW2011_GWF2_39_13</name>
    <dbReference type="NCBI Taxonomy" id="1618995"/>
    <lineage>
        <taxon>Bacteria</taxon>
        <taxon>Candidatus Uhriibacteriota</taxon>
    </lineage>
</organism>
<sequence>MGFEHALLFEGSTSAHISEIMSTFISDMEEQYPTGKAEGLPVTLKINPADQATLHFKKE</sequence>
<proteinExistence type="predicted"/>
<protein>
    <submittedName>
        <fullName evidence="1">Uncharacterized protein</fullName>
    </submittedName>
</protein>